<name>A0A814JT38_9BILA</name>
<dbReference type="Gene3D" id="2.60.40.10">
    <property type="entry name" value="Immunoglobulins"/>
    <property type="match status" value="1"/>
</dbReference>
<dbReference type="SUPFAM" id="SSF49265">
    <property type="entry name" value="Fibronectin type III"/>
    <property type="match status" value="1"/>
</dbReference>
<dbReference type="CDD" id="cd00063">
    <property type="entry name" value="FN3"/>
    <property type="match status" value="1"/>
</dbReference>
<evidence type="ECO:0000313" key="6">
    <source>
        <dbReference type="Proteomes" id="UP000663870"/>
    </source>
</evidence>
<keyword evidence="2" id="KW-0732">Signal</keyword>
<keyword evidence="1" id="KW-0472">Membrane</keyword>
<dbReference type="EMBL" id="CAJNOL010000775">
    <property type="protein sequence ID" value="CAF1195637.1"/>
    <property type="molecule type" value="Genomic_DNA"/>
</dbReference>
<keyword evidence="6" id="KW-1185">Reference proteome</keyword>
<keyword evidence="1" id="KW-0812">Transmembrane</keyword>
<proteinExistence type="predicted"/>
<dbReference type="InterPro" id="IPR013783">
    <property type="entry name" value="Ig-like_fold"/>
</dbReference>
<organism evidence="3 5">
    <name type="scientific">Rotaria sordida</name>
    <dbReference type="NCBI Taxonomy" id="392033"/>
    <lineage>
        <taxon>Eukaryota</taxon>
        <taxon>Metazoa</taxon>
        <taxon>Spiralia</taxon>
        <taxon>Gnathifera</taxon>
        <taxon>Rotifera</taxon>
        <taxon>Eurotatoria</taxon>
        <taxon>Bdelloidea</taxon>
        <taxon>Philodinida</taxon>
        <taxon>Philodinidae</taxon>
        <taxon>Rotaria</taxon>
    </lineage>
</organism>
<comment type="caution">
    <text evidence="3">The sequence shown here is derived from an EMBL/GenBank/DDBJ whole genome shotgun (WGS) entry which is preliminary data.</text>
</comment>
<feature type="signal peptide" evidence="2">
    <location>
        <begin position="1"/>
        <end position="18"/>
    </location>
</feature>
<dbReference type="InterPro" id="IPR003961">
    <property type="entry name" value="FN3_dom"/>
</dbReference>
<evidence type="ECO:0000313" key="3">
    <source>
        <dbReference type="EMBL" id="CAF1042184.1"/>
    </source>
</evidence>
<dbReference type="Proteomes" id="UP000663854">
    <property type="component" value="Unassembled WGS sequence"/>
</dbReference>
<dbReference type="EMBL" id="CAJNOH010000443">
    <property type="protein sequence ID" value="CAF1042184.1"/>
    <property type="molecule type" value="Genomic_DNA"/>
</dbReference>
<protein>
    <recommendedName>
        <fullName evidence="7">Fibronectin type-III domain-containing protein</fullName>
    </recommendedName>
</protein>
<keyword evidence="1" id="KW-1133">Transmembrane helix</keyword>
<reference evidence="3" key="1">
    <citation type="submission" date="2021-02" db="EMBL/GenBank/DDBJ databases">
        <authorList>
            <person name="Nowell W R."/>
        </authorList>
    </citation>
    <scope>NUCLEOTIDE SEQUENCE</scope>
</reference>
<gene>
    <name evidence="4" type="ORF">JXQ802_LOCUS24132</name>
    <name evidence="3" type="ORF">PYM288_LOCUS16704</name>
</gene>
<evidence type="ECO:0000256" key="1">
    <source>
        <dbReference type="SAM" id="Phobius"/>
    </source>
</evidence>
<sequence>MQQRQLIIFVLFITITYATQINYFDAQADVQFLPDPITIFANLIQLWTDVTDCPSSACTCQVKANVTSDNDIYPVKFSSEKPNIGSVDIDDLQPNTLYSFTISCIGTTQTITRYIRTGYGHPSKPHNITIILNSKRLKLSWSPPLLPAGPINNYRLTIDQQPIIDNIPKNQFSYDMTEDYIYGQTHIFFLQACNINRQNHSICSNPNDGNVIFPMPITTTLSQGATTPKSSSCILSCSKFLLIFIFFCFFLFN</sequence>
<accession>A0A814JT38</accession>
<evidence type="ECO:0000313" key="5">
    <source>
        <dbReference type="Proteomes" id="UP000663854"/>
    </source>
</evidence>
<dbReference type="AlphaFoldDB" id="A0A814JT38"/>
<evidence type="ECO:0008006" key="7">
    <source>
        <dbReference type="Google" id="ProtNLM"/>
    </source>
</evidence>
<dbReference type="Proteomes" id="UP000663870">
    <property type="component" value="Unassembled WGS sequence"/>
</dbReference>
<feature type="chain" id="PRO_5036224929" description="Fibronectin type-III domain-containing protein" evidence="2">
    <location>
        <begin position="19"/>
        <end position="253"/>
    </location>
</feature>
<evidence type="ECO:0000313" key="4">
    <source>
        <dbReference type="EMBL" id="CAF1195637.1"/>
    </source>
</evidence>
<evidence type="ECO:0000256" key="2">
    <source>
        <dbReference type="SAM" id="SignalP"/>
    </source>
</evidence>
<feature type="transmembrane region" description="Helical" evidence="1">
    <location>
        <begin position="233"/>
        <end position="252"/>
    </location>
</feature>
<dbReference type="InterPro" id="IPR036116">
    <property type="entry name" value="FN3_sf"/>
</dbReference>